<reference evidence="2" key="1">
    <citation type="journal article" date="2024" name="Front. Bioeng. Biotechnol.">
        <title>Genome-scale model development and genomic sequencing of the oleaginous clade Lipomyces.</title>
        <authorList>
            <person name="Czajka J.J."/>
            <person name="Han Y."/>
            <person name="Kim J."/>
            <person name="Mondo S.J."/>
            <person name="Hofstad B.A."/>
            <person name="Robles A."/>
            <person name="Haridas S."/>
            <person name="Riley R."/>
            <person name="LaButti K."/>
            <person name="Pangilinan J."/>
            <person name="Andreopoulos W."/>
            <person name="Lipzen A."/>
            <person name="Yan J."/>
            <person name="Wang M."/>
            <person name="Ng V."/>
            <person name="Grigoriev I.V."/>
            <person name="Spatafora J.W."/>
            <person name="Magnuson J.K."/>
            <person name="Baker S.E."/>
            <person name="Pomraning K.R."/>
        </authorList>
    </citation>
    <scope>NUCLEOTIDE SEQUENCE [LARGE SCALE GENOMIC DNA]</scope>
    <source>
        <strain evidence="2">CBS 7786</strain>
    </source>
</reference>
<gene>
    <name evidence="1" type="ORF">V1525DRAFT_361196</name>
</gene>
<evidence type="ECO:0000313" key="2">
    <source>
        <dbReference type="Proteomes" id="UP001433508"/>
    </source>
</evidence>
<keyword evidence="2" id="KW-1185">Reference proteome</keyword>
<sequence>MSAAPNATSSTAEAVQPSGGIDINIDDPELLQEEAGLMEIDQYADANSGGANQGAQAEPVDAAPLRSEAVLLYGVDQMSTDDVKLYASHYSPDTVPKIEWVDDSSVLYVFDSEDAAKRALEAFTSEAEYYDQPPDASALRNAKSHPQNTRYTLKVRFALQTDRKTKWSRERSKYYLFHGDPREKLYEQRRQETRSKRTRRRSVSPEKHVDKDTVEYGRGRGPRNDEDDFPSVLKETYTPITKSWANVGSIDRYGPSTRGSGPSRRRLERNESQDPPRRRSLSPDRRRSHSGYRARDGGIPQQVGDDAIGSNLASRIGAKAETVTDPASDFASRLSVKKDDDKNGGRRRRRAHHLEFD</sequence>
<accession>A0ACC3T049</accession>
<evidence type="ECO:0000313" key="1">
    <source>
        <dbReference type="EMBL" id="KAK9237227.1"/>
    </source>
</evidence>
<dbReference type="Proteomes" id="UP001433508">
    <property type="component" value="Unassembled WGS sequence"/>
</dbReference>
<dbReference type="EMBL" id="MU971372">
    <property type="protein sequence ID" value="KAK9237227.1"/>
    <property type="molecule type" value="Genomic_DNA"/>
</dbReference>
<name>A0ACC3T049_LIPKO</name>
<organism evidence="1 2">
    <name type="scientific">Lipomyces kononenkoae</name>
    <name type="common">Yeast</name>
    <dbReference type="NCBI Taxonomy" id="34357"/>
    <lineage>
        <taxon>Eukaryota</taxon>
        <taxon>Fungi</taxon>
        <taxon>Dikarya</taxon>
        <taxon>Ascomycota</taxon>
        <taxon>Saccharomycotina</taxon>
        <taxon>Lipomycetes</taxon>
        <taxon>Lipomycetales</taxon>
        <taxon>Lipomycetaceae</taxon>
        <taxon>Lipomyces</taxon>
    </lineage>
</organism>
<proteinExistence type="predicted"/>
<comment type="caution">
    <text evidence="1">The sequence shown here is derived from an EMBL/GenBank/DDBJ whole genome shotgun (WGS) entry which is preliminary data.</text>
</comment>
<protein>
    <submittedName>
        <fullName evidence="1">Uncharacterized protein</fullName>
    </submittedName>
</protein>